<accession>A0ABS0TWF2</accession>
<dbReference type="Proteomes" id="UP000639004">
    <property type="component" value="Unassembled WGS sequence"/>
</dbReference>
<name>A0ABS0TWF2_SERPR</name>
<keyword evidence="2" id="KW-1185">Reference proteome</keyword>
<comment type="caution">
    <text evidence="1">The sequence shown here is derived from an EMBL/GenBank/DDBJ whole genome shotgun (WGS) entry which is preliminary data.</text>
</comment>
<evidence type="ECO:0000313" key="2">
    <source>
        <dbReference type="Proteomes" id="UP000639004"/>
    </source>
</evidence>
<protein>
    <recommendedName>
        <fullName evidence="3">DUF2442 domain-containing protein</fullName>
    </recommendedName>
</protein>
<dbReference type="EMBL" id="JAEHSL010000020">
    <property type="protein sequence ID" value="MBI6182695.1"/>
    <property type="molecule type" value="Genomic_DNA"/>
</dbReference>
<dbReference type="RefSeq" id="WP_198642516.1">
    <property type="nucleotide sequence ID" value="NZ_JAEHSL010000020.1"/>
</dbReference>
<evidence type="ECO:0008006" key="3">
    <source>
        <dbReference type="Google" id="ProtNLM"/>
    </source>
</evidence>
<gene>
    <name evidence="1" type="ORF">JEQ07_20140</name>
</gene>
<organism evidence="1 2">
    <name type="scientific">Serratia proteamaculans</name>
    <dbReference type="NCBI Taxonomy" id="28151"/>
    <lineage>
        <taxon>Bacteria</taxon>
        <taxon>Pseudomonadati</taxon>
        <taxon>Pseudomonadota</taxon>
        <taxon>Gammaproteobacteria</taxon>
        <taxon>Enterobacterales</taxon>
        <taxon>Yersiniaceae</taxon>
        <taxon>Serratia</taxon>
    </lineage>
</organism>
<evidence type="ECO:0000313" key="1">
    <source>
        <dbReference type="EMBL" id="MBI6182695.1"/>
    </source>
</evidence>
<proteinExistence type="predicted"/>
<sequence>MSNEIISIERLFEVGREYYPEGHFRVEIWDVGVRFCWEMKKGAMNTLNTSFLNIPLNNITESAVRGFLDAETRP</sequence>
<reference evidence="1 2" key="1">
    <citation type="submission" date="2020-12" db="EMBL/GenBank/DDBJ databases">
        <title>Enhanced detection system for hospital associated transmission using whole genome sequencing surveillance.</title>
        <authorList>
            <person name="Harrison L.H."/>
            <person name="Van Tyne D."/>
            <person name="Marsh J.W."/>
            <person name="Griffith M.P."/>
            <person name="Snyder D.J."/>
            <person name="Cooper V.S."/>
            <person name="Mustapha M."/>
        </authorList>
    </citation>
    <scope>NUCLEOTIDE SEQUENCE [LARGE SCALE GENOMIC DNA]</scope>
    <source>
        <strain evidence="1 2">SER00238</strain>
    </source>
</reference>